<dbReference type="PRINTS" id="PR00344">
    <property type="entry name" value="BCTRLSENSOR"/>
</dbReference>
<dbReference type="InterPro" id="IPR003594">
    <property type="entry name" value="HATPase_dom"/>
</dbReference>
<dbReference type="SMART" id="SM00387">
    <property type="entry name" value="HATPase_c"/>
    <property type="match status" value="1"/>
</dbReference>
<keyword evidence="6" id="KW-0479">Metal-binding</keyword>
<keyword evidence="5" id="KW-0808">Transferase</keyword>
<dbReference type="InterPro" id="IPR036097">
    <property type="entry name" value="HisK_dim/P_sf"/>
</dbReference>
<dbReference type="Pfam" id="PF00512">
    <property type="entry name" value="HisKA"/>
    <property type="match status" value="1"/>
</dbReference>
<dbReference type="PROSITE" id="PS51379">
    <property type="entry name" value="4FE4S_FER_2"/>
    <property type="match status" value="1"/>
</dbReference>
<dbReference type="PANTHER" id="PTHR43065">
    <property type="entry name" value="SENSOR HISTIDINE KINASE"/>
    <property type="match status" value="1"/>
</dbReference>
<dbReference type="InterPro" id="IPR003661">
    <property type="entry name" value="HisK_dim/P_dom"/>
</dbReference>
<reference evidence="16" key="1">
    <citation type="submission" date="2020-10" db="EMBL/GenBank/DDBJ databases">
        <title>Connecting structure to function with the recovery of over 1000 high-quality activated sludge metagenome-assembled genomes encoding full-length rRNA genes using long-read sequencing.</title>
        <authorList>
            <person name="Singleton C.M."/>
            <person name="Petriglieri F."/>
            <person name="Kristensen J.M."/>
            <person name="Kirkegaard R.H."/>
            <person name="Michaelsen T.Y."/>
            <person name="Andersen M.H."/>
            <person name="Karst S.M."/>
            <person name="Dueholm M.S."/>
            <person name="Nielsen P.H."/>
            <person name="Albertsen M."/>
        </authorList>
    </citation>
    <scope>NUCLEOTIDE SEQUENCE</scope>
    <source>
        <strain evidence="16">Skiv_18-Q3-R9-52_MAXAC.067</strain>
    </source>
</reference>
<evidence type="ECO:0000256" key="10">
    <source>
        <dbReference type="ARBA" id="ARBA00023004"/>
    </source>
</evidence>
<evidence type="ECO:0000256" key="9">
    <source>
        <dbReference type="ARBA" id="ARBA00022840"/>
    </source>
</evidence>
<accession>A0A9D7SK62</accession>
<evidence type="ECO:0000256" key="1">
    <source>
        <dbReference type="ARBA" id="ARBA00000085"/>
    </source>
</evidence>
<dbReference type="CDD" id="cd00082">
    <property type="entry name" value="HisKA"/>
    <property type="match status" value="1"/>
</dbReference>
<dbReference type="Gene3D" id="3.30.70.20">
    <property type="match status" value="1"/>
</dbReference>
<dbReference type="Pfam" id="PF04060">
    <property type="entry name" value="FeS"/>
    <property type="match status" value="1"/>
</dbReference>
<sequence length="684" mass="75010">MKSRRTLPADSAPQSLCFVKEVKNRCRICYTCVRECPAKAIRISKSQAIVVPERCIGCGNCINVCSQQAKEMVSSLGEVEALLRSGTPVAACLAPSFSVEFQAEFDFRVMVGMIRALGFGLVTEVAFGADLVADRYRETLILNKGRHYIATACPAVVGFVERYHPDLVPFLSPIVSPMVAMTRILRSLHGPDLKTVFIGPCVAKKAEAVDPDVVGGPDAVLTFPELRELFQRAGITSASAEPSDFDPPRPWLGSLFPISSGLLQAAGIKEDLLANDVVATDGHHDFMNALDEFAEGGMEANLVELLSCKGCISGPGLSSKESLYQRRSRVSHYTRYRELTHNQEAWQKSIDHFANLDLTRNYRSMDQRITDIDEIQIIETMQRMGKQSEEDELNCGACGYSSCREHAIAIEKGLAESEMCLPYVISHHLKTIVELSSLNDRLATTQESLMHSERLASMGQLAAGVAHEINNPLGVVIMYTNLLLEECSKDMEFRGDLQMIAEQANRCKRIVAGLLDFSRQNKVAHAAIDIRELVAATLSSFQPPEQVELEVVHEVADPIAEVDRDQLIQVLLNLVVNACDAMPLGGRLSVRTKADEATVTFEVEDTGTGISKENLKKLFEPFFTTKTMGKGTGLGLPVVYGIVKLHRGDISVESNADPSLGPTGSTFRVRLPRQAQNHAGKVDE</sequence>
<keyword evidence="3" id="KW-0004">4Fe-4S</keyword>
<feature type="domain" description="4Fe-4S ferredoxin-type" evidence="14">
    <location>
        <begin position="46"/>
        <end position="75"/>
    </location>
</feature>
<name>A0A9D7SK62_9BACT</name>
<keyword evidence="12" id="KW-0411">Iron-sulfur</keyword>
<evidence type="ECO:0000259" key="14">
    <source>
        <dbReference type="PROSITE" id="PS51379"/>
    </source>
</evidence>
<dbReference type="SUPFAM" id="SSF53920">
    <property type="entry name" value="Fe-only hydrogenase"/>
    <property type="match status" value="1"/>
</dbReference>
<dbReference type="EMBL" id="JADKIO010000013">
    <property type="protein sequence ID" value="MBK9798029.1"/>
    <property type="molecule type" value="Genomic_DNA"/>
</dbReference>
<evidence type="ECO:0000256" key="5">
    <source>
        <dbReference type="ARBA" id="ARBA00022679"/>
    </source>
</evidence>
<dbReference type="InterPro" id="IPR009016">
    <property type="entry name" value="Fe_hydrogenase"/>
</dbReference>
<evidence type="ECO:0000256" key="4">
    <source>
        <dbReference type="ARBA" id="ARBA00022553"/>
    </source>
</evidence>
<proteinExistence type="predicted"/>
<evidence type="ECO:0000256" key="7">
    <source>
        <dbReference type="ARBA" id="ARBA00022741"/>
    </source>
</evidence>
<protein>
    <recommendedName>
        <fullName evidence="2">histidine kinase</fullName>
        <ecNumber evidence="2">2.7.13.3</ecNumber>
    </recommendedName>
</protein>
<dbReference type="SUPFAM" id="SSF54862">
    <property type="entry name" value="4Fe-4S ferredoxins"/>
    <property type="match status" value="1"/>
</dbReference>
<evidence type="ECO:0000256" key="8">
    <source>
        <dbReference type="ARBA" id="ARBA00022777"/>
    </source>
</evidence>
<feature type="domain" description="Histidine kinase" evidence="13">
    <location>
        <begin position="464"/>
        <end position="675"/>
    </location>
</feature>
<evidence type="ECO:0000259" key="13">
    <source>
        <dbReference type="PROSITE" id="PS50109"/>
    </source>
</evidence>
<dbReference type="InterPro" id="IPR036890">
    <property type="entry name" value="HATPase_C_sf"/>
</dbReference>
<dbReference type="EC" id="2.7.13.3" evidence="2"/>
<dbReference type="SMART" id="SM00388">
    <property type="entry name" value="HisKA"/>
    <property type="match status" value="1"/>
</dbReference>
<evidence type="ECO:0000256" key="2">
    <source>
        <dbReference type="ARBA" id="ARBA00012438"/>
    </source>
</evidence>
<dbReference type="Proteomes" id="UP000886657">
    <property type="component" value="Unassembled WGS sequence"/>
</dbReference>
<dbReference type="AlphaFoldDB" id="A0A9D7SK62"/>
<dbReference type="PROSITE" id="PS51656">
    <property type="entry name" value="4FE4S"/>
    <property type="match status" value="1"/>
</dbReference>
<evidence type="ECO:0000256" key="6">
    <source>
        <dbReference type="ARBA" id="ARBA00022723"/>
    </source>
</evidence>
<gene>
    <name evidence="16" type="ORF">IPP58_16415</name>
</gene>
<dbReference type="Gene3D" id="1.10.287.130">
    <property type="match status" value="1"/>
</dbReference>
<comment type="catalytic activity">
    <reaction evidence="1">
        <text>ATP + protein L-histidine = ADP + protein N-phospho-L-histidine.</text>
        <dbReference type="EC" id="2.7.13.3"/>
    </reaction>
</comment>
<dbReference type="InterPro" id="IPR004358">
    <property type="entry name" value="Sig_transdc_His_kin-like_C"/>
</dbReference>
<evidence type="ECO:0000256" key="12">
    <source>
        <dbReference type="ARBA" id="ARBA00023014"/>
    </source>
</evidence>
<dbReference type="Gene3D" id="3.40.950.10">
    <property type="entry name" value="Fe-only Hydrogenase (Larger Subunit), Chain L, domain 3"/>
    <property type="match status" value="1"/>
</dbReference>
<dbReference type="Pfam" id="PF02906">
    <property type="entry name" value="Fe_hyd_lg_C"/>
    <property type="match status" value="1"/>
</dbReference>
<dbReference type="GO" id="GO:0051539">
    <property type="term" value="F:4 iron, 4 sulfur cluster binding"/>
    <property type="evidence" value="ECO:0007669"/>
    <property type="project" value="UniProtKB-KW"/>
</dbReference>
<dbReference type="SUPFAM" id="SSF55874">
    <property type="entry name" value="ATPase domain of HSP90 chaperone/DNA topoisomerase II/histidine kinase"/>
    <property type="match status" value="1"/>
</dbReference>
<keyword evidence="8" id="KW-0418">Kinase</keyword>
<evidence type="ECO:0000313" key="16">
    <source>
        <dbReference type="EMBL" id="MBK9798029.1"/>
    </source>
</evidence>
<evidence type="ECO:0000256" key="3">
    <source>
        <dbReference type="ARBA" id="ARBA00022485"/>
    </source>
</evidence>
<dbReference type="SUPFAM" id="SSF47384">
    <property type="entry name" value="Homodimeric domain of signal transducing histidine kinase"/>
    <property type="match status" value="1"/>
</dbReference>
<evidence type="ECO:0000256" key="11">
    <source>
        <dbReference type="ARBA" id="ARBA00023012"/>
    </source>
</evidence>
<dbReference type="GO" id="GO:0005524">
    <property type="term" value="F:ATP binding"/>
    <property type="evidence" value="ECO:0007669"/>
    <property type="project" value="UniProtKB-KW"/>
</dbReference>
<keyword evidence="9" id="KW-0067">ATP-binding</keyword>
<keyword evidence="11" id="KW-0902">Two-component regulatory system</keyword>
<keyword evidence="7" id="KW-0547">Nucleotide-binding</keyword>
<keyword evidence="4" id="KW-0597">Phosphoprotein</keyword>
<dbReference type="Gene3D" id="3.30.565.10">
    <property type="entry name" value="Histidine kinase-like ATPase, C-terminal domain"/>
    <property type="match status" value="1"/>
</dbReference>
<dbReference type="InterPro" id="IPR017896">
    <property type="entry name" value="4Fe4S_Fe-S-bd"/>
</dbReference>
<keyword evidence="10" id="KW-0408">Iron</keyword>
<dbReference type="PANTHER" id="PTHR43065:SF10">
    <property type="entry name" value="PEROXIDE STRESS-ACTIVATED HISTIDINE KINASE MAK3"/>
    <property type="match status" value="1"/>
</dbReference>
<feature type="domain" description="4Fe-4S" evidence="15">
    <location>
        <begin position="376"/>
        <end position="441"/>
    </location>
</feature>
<dbReference type="PROSITE" id="PS50109">
    <property type="entry name" value="HIS_KIN"/>
    <property type="match status" value="1"/>
</dbReference>
<organism evidence="16 17">
    <name type="scientific">Candidatus Geothrix skivensis</name>
    <dbReference type="NCBI Taxonomy" id="2954439"/>
    <lineage>
        <taxon>Bacteria</taxon>
        <taxon>Pseudomonadati</taxon>
        <taxon>Acidobacteriota</taxon>
        <taxon>Holophagae</taxon>
        <taxon>Holophagales</taxon>
        <taxon>Holophagaceae</taxon>
        <taxon>Geothrix</taxon>
    </lineage>
</organism>
<dbReference type="Pfam" id="PF02518">
    <property type="entry name" value="HATPase_c"/>
    <property type="match status" value="1"/>
</dbReference>
<dbReference type="Pfam" id="PF13237">
    <property type="entry name" value="Fer4_10"/>
    <property type="match status" value="1"/>
</dbReference>
<dbReference type="InterPro" id="IPR005467">
    <property type="entry name" value="His_kinase_dom"/>
</dbReference>
<evidence type="ECO:0000313" key="17">
    <source>
        <dbReference type="Proteomes" id="UP000886657"/>
    </source>
</evidence>
<evidence type="ECO:0000259" key="15">
    <source>
        <dbReference type="PROSITE" id="PS51656"/>
    </source>
</evidence>
<dbReference type="Gene3D" id="1.10.15.40">
    <property type="entry name" value="Electron transport complex subunit B, putative Fe-S cluster"/>
    <property type="match status" value="1"/>
</dbReference>
<comment type="caution">
    <text evidence="16">The sequence shown here is derived from an EMBL/GenBank/DDBJ whole genome shotgun (WGS) entry which is preliminary data.</text>
</comment>
<dbReference type="GO" id="GO:0046872">
    <property type="term" value="F:metal ion binding"/>
    <property type="evidence" value="ECO:0007669"/>
    <property type="project" value="UniProtKB-KW"/>
</dbReference>
<dbReference type="InterPro" id="IPR004108">
    <property type="entry name" value="Fe_hydrogenase_lsu_C"/>
</dbReference>
<dbReference type="InterPro" id="IPR007202">
    <property type="entry name" value="4Fe-4S_dom"/>
</dbReference>
<dbReference type="GO" id="GO:0000155">
    <property type="term" value="F:phosphorelay sensor kinase activity"/>
    <property type="evidence" value="ECO:0007669"/>
    <property type="project" value="InterPro"/>
</dbReference>